<evidence type="ECO:0000313" key="6">
    <source>
        <dbReference type="Proteomes" id="UP000184231"/>
    </source>
</evidence>
<keyword evidence="3" id="KW-0732">Signal</keyword>
<dbReference type="InterPro" id="IPR050682">
    <property type="entry name" value="ModA/WtpA"/>
</dbReference>
<dbReference type="PIRSF" id="PIRSF004846">
    <property type="entry name" value="ModA"/>
    <property type="match status" value="1"/>
</dbReference>
<dbReference type="NCBIfam" id="TIGR01256">
    <property type="entry name" value="modA"/>
    <property type="match status" value="1"/>
</dbReference>
<dbReference type="GO" id="GO:0030973">
    <property type="term" value="F:molybdate ion binding"/>
    <property type="evidence" value="ECO:0007669"/>
    <property type="project" value="InterPro"/>
</dbReference>
<dbReference type="PANTHER" id="PTHR30632:SF14">
    <property type="entry name" value="TUNGSTATE_MOLYBDATE_CHROMATE-BINDING PROTEIN MODA"/>
    <property type="match status" value="1"/>
</dbReference>
<evidence type="ECO:0000313" key="5">
    <source>
        <dbReference type="EMBL" id="SHJ22591.1"/>
    </source>
</evidence>
<dbReference type="InterPro" id="IPR005950">
    <property type="entry name" value="ModA"/>
</dbReference>
<dbReference type="InterPro" id="IPR044084">
    <property type="entry name" value="AvModA-like_subst-bd"/>
</dbReference>
<feature type="binding site" evidence="4">
    <location>
        <position position="62"/>
    </location>
    <ligand>
        <name>molybdate</name>
        <dbReference type="ChEBI" id="CHEBI:36264"/>
    </ligand>
</feature>
<dbReference type="STRING" id="558155.SAMN04487911_11451"/>
<keyword evidence="4" id="KW-0500">Molybdenum</keyword>
<keyword evidence="6" id="KW-1185">Reference proteome</keyword>
<evidence type="ECO:0000256" key="4">
    <source>
        <dbReference type="PIRSR" id="PIRSR004846-1"/>
    </source>
</evidence>
<organism evidence="5 6">
    <name type="scientific">Arenibacter nanhaiticus</name>
    <dbReference type="NCBI Taxonomy" id="558155"/>
    <lineage>
        <taxon>Bacteria</taxon>
        <taxon>Pseudomonadati</taxon>
        <taxon>Bacteroidota</taxon>
        <taxon>Flavobacteriia</taxon>
        <taxon>Flavobacteriales</taxon>
        <taxon>Flavobacteriaceae</taxon>
        <taxon>Arenibacter</taxon>
    </lineage>
</organism>
<dbReference type="Proteomes" id="UP000184231">
    <property type="component" value="Unassembled WGS sequence"/>
</dbReference>
<dbReference type="CDD" id="cd13539">
    <property type="entry name" value="PBP2_AvModA"/>
    <property type="match status" value="1"/>
</dbReference>
<dbReference type="GO" id="GO:0046872">
    <property type="term" value="F:metal ion binding"/>
    <property type="evidence" value="ECO:0007669"/>
    <property type="project" value="UniProtKB-KW"/>
</dbReference>
<evidence type="ECO:0000256" key="1">
    <source>
        <dbReference type="ARBA" id="ARBA00009175"/>
    </source>
</evidence>
<keyword evidence="2 4" id="KW-0479">Metal-binding</keyword>
<sequence>MRLRILILGTLFFWLLFLGCSQKESDKLRIATAANMQFAMKAIVEKYTQKTGVDCELIIGSSGKLTSQIVGGAPYDIFLAANMKYPEAVYNSGLALNAPKVYASGKLVLWSMEPNIAVNITSLNSPEITNIALANPKTAPYGVAAAEVLQHYGLLEALSDKLVYGESIAQTNQFITSKAVQIGFTSLSAVLSPTVKDKGSWMALAPELYTPIHQGVVLVKQAKDPKKAQEFYNYLFSSEAKEILKEFGYLLYE</sequence>
<evidence type="ECO:0000256" key="3">
    <source>
        <dbReference type="ARBA" id="ARBA00022729"/>
    </source>
</evidence>
<name>A0A1M6HK97_9FLAO</name>
<dbReference type="PANTHER" id="PTHR30632">
    <property type="entry name" value="MOLYBDATE-BINDING PERIPLASMIC PROTEIN"/>
    <property type="match status" value="1"/>
</dbReference>
<comment type="similarity">
    <text evidence="1">Belongs to the bacterial solute-binding protein ModA family.</text>
</comment>
<dbReference type="EMBL" id="FQYX01000014">
    <property type="protein sequence ID" value="SHJ22591.1"/>
    <property type="molecule type" value="Genomic_DNA"/>
</dbReference>
<dbReference type="RefSeq" id="WP_072764611.1">
    <property type="nucleotide sequence ID" value="NZ_FQYX01000014.1"/>
</dbReference>
<feature type="binding site" evidence="4">
    <location>
        <position position="168"/>
    </location>
    <ligand>
        <name>molybdate</name>
        <dbReference type="ChEBI" id="CHEBI:36264"/>
    </ligand>
</feature>
<dbReference type="SUPFAM" id="SSF53850">
    <property type="entry name" value="Periplasmic binding protein-like II"/>
    <property type="match status" value="1"/>
</dbReference>
<gene>
    <name evidence="5" type="ORF">SAMN04487911_11451</name>
</gene>
<dbReference type="Pfam" id="PF13531">
    <property type="entry name" value="SBP_bac_11"/>
    <property type="match status" value="1"/>
</dbReference>
<evidence type="ECO:0000256" key="2">
    <source>
        <dbReference type="ARBA" id="ARBA00022723"/>
    </source>
</evidence>
<dbReference type="OrthoDB" id="9785015at2"/>
<dbReference type="Gene3D" id="3.40.190.10">
    <property type="entry name" value="Periplasmic binding protein-like II"/>
    <property type="match status" value="2"/>
</dbReference>
<accession>A0A1M6HK97</accession>
<protein>
    <submittedName>
        <fullName evidence="5">Molybdate transport system substrate-binding protein</fullName>
    </submittedName>
</protein>
<dbReference type="PROSITE" id="PS51257">
    <property type="entry name" value="PROKAR_LIPOPROTEIN"/>
    <property type="match status" value="1"/>
</dbReference>
<dbReference type="GO" id="GO:0015689">
    <property type="term" value="P:molybdate ion transport"/>
    <property type="evidence" value="ECO:0007669"/>
    <property type="project" value="InterPro"/>
</dbReference>
<proteinExistence type="inferred from homology"/>
<reference evidence="5 6" key="1">
    <citation type="submission" date="2016-11" db="EMBL/GenBank/DDBJ databases">
        <authorList>
            <person name="Jaros S."/>
            <person name="Januszkiewicz K."/>
            <person name="Wedrychowicz H."/>
        </authorList>
    </citation>
    <scope>NUCLEOTIDE SEQUENCE [LARGE SCALE GENOMIC DNA]</scope>
    <source>
        <strain evidence="5 6">CGMCC 1.8863</strain>
    </source>
</reference>
<dbReference type="AlphaFoldDB" id="A0A1M6HK97"/>